<dbReference type="Proteomes" id="UP000781958">
    <property type="component" value="Unassembled WGS sequence"/>
</dbReference>
<reference evidence="1 2" key="1">
    <citation type="submission" date="2021-03" db="EMBL/GenBank/DDBJ databases">
        <title>Genomic Encyclopedia of Type Strains, Phase III (KMG-III): the genomes of soil and plant-associated and newly described type strains.</title>
        <authorList>
            <person name="Whitman W."/>
        </authorList>
    </citation>
    <scope>NUCLEOTIDE SEQUENCE [LARGE SCALE GENOMIC DNA]</scope>
    <source>
        <strain evidence="1 2">IMMIB AFH-6</strain>
    </source>
</reference>
<sequence>MEHIIPEALGCPDGFVLTGGTVCRACNNNLASLDRAVIDDFDVPAFLAGIPRKGGRPPAILNRGNVRATVGRRGPQMSFNMDRHPVRAHDGAALPPVGGSSRNIRASFERSGRVGTVSFSTEIGRNPKFVRGIVKIAVSATAYFLGSDTVLSPDFDGVRDFVRNGSGARQILMLMGEGTSYFNQVSPPFVSEAGGCGIGFRLAHMDFLVDMSPDCSLFPVWKAKALELYGETGWTYLPPERAGKSEPRKRSR</sequence>
<evidence type="ECO:0000313" key="1">
    <source>
        <dbReference type="EMBL" id="MBP2292984.1"/>
    </source>
</evidence>
<accession>A0ABS4SL82</accession>
<organism evidence="1 2">
    <name type="scientific">Azospirillum rugosum</name>
    <dbReference type="NCBI Taxonomy" id="416170"/>
    <lineage>
        <taxon>Bacteria</taxon>
        <taxon>Pseudomonadati</taxon>
        <taxon>Pseudomonadota</taxon>
        <taxon>Alphaproteobacteria</taxon>
        <taxon>Rhodospirillales</taxon>
        <taxon>Azospirillaceae</taxon>
        <taxon>Azospirillum</taxon>
    </lineage>
</organism>
<gene>
    <name evidence="1" type="ORF">J2851_002766</name>
</gene>
<name>A0ABS4SL82_9PROT</name>
<proteinExistence type="predicted"/>
<keyword evidence="2" id="KW-1185">Reference proteome</keyword>
<evidence type="ECO:0008006" key="3">
    <source>
        <dbReference type="Google" id="ProtNLM"/>
    </source>
</evidence>
<dbReference type="EMBL" id="JAGINP010000009">
    <property type="protein sequence ID" value="MBP2292984.1"/>
    <property type="molecule type" value="Genomic_DNA"/>
</dbReference>
<comment type="caution">
    <text evidence="1">The sequence shown here is derived from an EMBL/GenBank/DDBJ whole genome shotgun (WGS) entry which is preliminary data.</text>
</comment>
<evidence type="ECO:0000313" key="2">
    <source>
        <dbReference type="Proteomes" id="UP000781958"/>
    </source>
</evidence>
<protein>
    <recommendedName>
        <fullName evidence="3">HNH endonuclease</fullName>
    </recommendedName>
</protein>